<dbReference type="PROSITE" id="PS01327">
    <property type="entry name" value="MSCL"/>
    <property type="match status" value="1"/>
</dbReference>
<proteinExistence type="inferred from homology"/>
<name>A0A1H4TH87_9BACT</name>
<evidence type="ECO:0000256" key="9">
    <source>
        <dbReference type="ARBA" id="ARBA00023303"/>
    </source>
</evidence>
<dbReference type="Proteomes" id="UP000182409">
    <property type="component" value="Unassembled WGS sequence"/>
</dbReference>
<dbReference type="GO" id="GO:0008381">
    <property type="term" value="F:mechanosensitive monoatomic ion channel activity"/>
    <property type="evidence" value="ECO:0007669"/>
    <property type="project" value="UniProtKB-UniRule"/>
</dbReference>
<evidence type="ECO:0000313" key="12">
    <source>
        <dbReference type="Proteomes" id="UP000182409"/>
    </source>
</evidence>
<feature type="transmembrane region" description="Helical" evidence="10">
    <location>
        <begin position="86"/>
        <end position="106"/>
    </location>
</feature>
<evidence type="ECO:0000256" key="3">
    <source>
        <dbReference type="ARBA" id="ARBA00022448"/>
    </source>
</evidence>
<dbReference type="Pfam" id="PF01741">
    <property type="entry name" value="MscL"/>
    <property type="match status" value="1"/>
</dbReference>
<comment type="subunit">
    <text evidence="10">Homopentamer.</text>
</comment>
<dbReference type="GO" id="GO:0005886">
    <property type="term" value="C:plasma membrane"/>
    <property type="evidence" value="ECO:0007669"/>
    <property type="project" value="UniProtKB-SubCell"/>
</dbReference>
<evidence type="ECO:0000313" key="11">
    <source>
        <dbReference type="EMBL" id="SEC55856.1"/>
    </source>
</evidence>
<dbReference type="Gene3D" id="1.10.1200.120">
    <property type="entry name" value="Large-conductance mechanosensitive channel, MscL, domain 1"/>
    <property type="match status" value="1"/>
</dbReference>
<sequence length="154" mass="16355">MLKGFRDFILRGNVVDLAVAVIIGAAFGAITASLTADVITPMISALVGAPDFSSMVFHMPTLRTVVPPNPLPANYVPPGEIHIGKFLNALISFLLNAAAIYFMIVVPMKYLMAKFEPAAPPPPPSTKTCPQCLSDIPVAATRCKFCTEPVALQA</sequence>
<evidence type="ECO:0000256" key="5">
    <source>
        <dbReference type="ARBA" id="ARBA00022692"/>
    </source>
</evidence>
<comment type="subcellular location">
    <subcellularLocation>
        <location evidence="1 10">Cell membrane</location>
        <topology evidence="1 10">Multi-pass membrane protein</topology>
    </subcellularLocation>
</comment>
<dbReference type="PANTHER" id="PTHR30266:SF2">
    <property type="entry name" value="LARGE-CONDUCTANCE MECHANOSENSITIVE CHANNEL"/>
    <property type="match status" value="1"/>
</dbReference>
<evidence type="ECO:0000256" key="10">
    <source>
        <dbReference type="HAMAP-Rule" id="MF_00115"/>
    </source>
</evidence>
<dbReference type="PRINTS" id="PR01264">
    <property type="entry name" value="MECHCHANNEL"/>
</dbReference>
<dbReference type="PANTHER" id="PTHR30266">
    <property type="entry name" value="MECHANOSENSITIVE CHANNEL MSCL"/>
    <property type="match status" value="1"/>
</dbReference>
<organism evidence="11 12">
    <name type="scientific">Terriglobus roseus</name>
    <dbReference type="NCBI Taxonomy" id="392734"/>
    <lineage>
        <taxon>Bacteria</taxon>
        <taxon>Pseudomonadati</taxon>
        <taxon>Acidobacteriota</taxon>
        <taxon>Terriglobia</taxon>
        <taxon>Terriglobales</taxon>
        <taxon>Acidobacteriaceae</taxon>
        <taxon>Terriglobus</taxon>
    </lineage>
</organism>
<dbReference type="HAMAP" id="MF_00115">
    <property type="entry name" value="MscL"/>
    <property type="match status" value="1"/>
</dbReference>
<keyword evidence="7 10" id="KW-0406">Ion transport</keyword>
<comment type="similarity">
    <text evidence="2 10">Belongs to the MscL family.</text>
</comment>
<evidence type="ECO:0000256" key="7">
    <source>
        <dbReference type="ARBA" id="ARBA00023065"/>
    </source>
</evidence>
<keyword evidence="6 10" id="KW-1133">Transmembrane helix</keyword>
<reference evidence="11 12" key="1">
    <citation type="submission" date="2016-10" db="EMBL/GenBank/DDBJ databases">
        <authorList>
            <person name="de Groot N.N."/>
        </authorList>
    </citation>
    <scope>NUCLEOTIDE SEQUENCE [LARGE SCALE GENOMIC DNA]</scope>
    <source>
        <strain evidence="11 12">AB35.6</strain>
    </source>
</reference>
<comment type="function">
    <text evidence="10">Channel that opens in response to stretch forces in the membrane lipid bilayer. May participate in the regulation of osmotic pressure changes within the cell.</text>
</comment>
<evidence type="ECO:0000256" key="6">
    <source>
        <dbReference type="ARBA" id="ARBA00022989"/>
    </source>
</evidence>
<keyword evidence="4 10" id="KW-1003">Cell membrane</keyword>
<evidence type="ECO:0000256" key="8">
    <source>
        <dbReference type="ARBA" id="ARBA00023136"/>
    </source>
</evidence>
<keyword evidence="9 10" id="KW-0407">Ion channel</keyword>
<keyword evidence="5 10" id="KW-0812">Transmembrane</keyword>
<gene>
    <name evidence="10" type="primary">mscL</name>
    <name evidence="11" type="ORF">SAMN05443244_3756</name>
</gene>
<accession>A0A1H4TH87</accession>
<dbReference type="OrthoDB" id="9810350at2"/>
<protein>
    <recommendedName>
        <fullName evidence="10">Large-conductance mechanosensitive channel</fullName>
    </recommendedName>
</protein>
<keyword evidence="3 10" id="KW-0813">Transport</keyword>
<dbReference type="InterPro" id="IPR036019">
    <property type="entry name" value="MscL_channel"/>
</dbReference>
<dbReference type="NCBIfam" id="TIGR00220">
    <property type="entry name" value="mscL"/>
    <property type="match status" value="1"/>
</dbReference>
<evidence type="ECO:0000256" key="4">
    <source>
        <dbReference type="ARBA" id="ARBA00022475"/>
    </source>
</evidence>
<dbReference type="SUPFAM" id="SSF81330">
    <property type="entry name" value="Gated mechanosensitive channel"/>
    <property type="match status" value="1"/>
</dbReference>
<feature type="transmembrane region" description="Helical" evidence="10">
    <location>
        <begin position="12"/>
        <end position="34"/>
    </location>
</feature>
<evidence type="ECO:0000256" key="2">
    <source>
        <dbReference type="ARBA" id="ARBA00007254"/>
    </source>
</evidence>
<dbReference type="InterPro" id="IPR019823">
    <property type="entry name" value="Mechanosensitive_channel_CS"/>
</dbReference>
<keyword evidence="8 10" id="KW-0472">Membrane</keyword>
<dbReference type="InterPro" id="IPR001185">
    <property type="entry name" value="MS_channel"/>
</dbReference>
<evidence type="ECO:0000256" key="1">
    <source>
        <dbReference type="ARBA" id="ARBA00004651"/>
    </source>
</evidence>
<dbReference type="RefSeq" id="WP_074655463.1">
    <property type="nucleotide sequence ID" value="NZ_FNSD01000001.1"/>
</dbReference>
<dbReference type="EMBL" id="FNSD01000001">
    <property type="protein sequence ID" value="SEC55856.1"/>
    <property type="molecule type" value="Genomic_DNA"/>
</dbReference>
<dbReference type="AlphaFoldDB" id="A0A1H4TH87"/>
<dbReference type="InterPro" id="IPR037673">
    <property type="entry name" value="MSC/AndL"/>
</dbReference>